<evidence type="ECO:0000313" key="2">
    <source>
        <dbReference type="EMBL" id="TCP11328.1"/>
    </source>
</evidence>
<dbReference type="Proteomes" id="UP000295182">
    <property type="component" value="Unassembled WGS sequence"/>
</dbReference>
<reference evidence="2 3" key="1">
    <citation type="submission" date="2019-03" db="EMBL/GenBank/DDBJ databases">
        <title>Genomic Encyclopedia of Type Strains, Phase IV (KMG-IV): sequencing the most valuable type-strain genomes for metagenomic binning, comparative biology and taxonomic classification.</title>
        <authorList>
            <person name="Goeker M."/>
        </authorList>
    </citation>
    <scope>NUCLEOTIDE SEQUENCE [LARGE SCALE GENOMIC DNA]</scope>
    <source>
        <strain evidence="2 3">DSM 1837</strain>
    </source>
</reference>
<dbReference type="EMBL" id="SLXH01000045">
    <property type="protein sequence ID" value="TCP11328.1"/>
    <property type="molecule type" value="Genomic_DNA"/>
</dbReference>
<proteinExistence type="predicted"/>
<evidence type="ECO:0000256" key="1">
    <source>
        <dbReference type="SAM" id="Coils"/>
    </source>
</evidence>
<feature type="coiled-coil region" evidence="1">
    <location>
        <begin position="5"/>
        <end position="32"/>
    </location>
</feature>
<keyword evidence="1" id="KW-0175">Coiled coil</keyword>
<dbReference type="RefSeq" id="WP_132750488.1">
    <property type="nucleotide sequence ID" value="NZ_QXNC01000053.1"/>
</dbReference>
<organism evidence="2 3">
    <name type="scientific">Simplicispira metamorpha</name>
    <dbReference type="NCBI Taxonomy" id="80881"/>
    <lineage>
        <taxon>Bacteria</taxon>
        <taxon>Pseudomonadati</taxon>
        <taxon>Pseudomonadota</taxon>
        <taxon>Betaproteobacteria</taxon>
        <taxon>Burkholderiales</taxon>
        <taxon>Comamonadaceae</taxon>
        <taxon>Simplicispira</taxon>
    </lineage>
</organism>
<gene>
    <name evidence="2" type="ORF">EV674_1451</name>
</gene>
<name>A0A4R2MZT8_9BURK</name>
<evidence type="ECO:0000313" key="3">
    <source>
        <dbReference type="Proteomes" id="UP000295182"/>
    </source>
</evidence>
<accession>A0A4R2MZT8</accession>
<dbReference type="AlphaFoldDB" id="A0A4R2MZT8"/>
<keyword evidence="3" id="KW-1185">Reference proteome</keyword>
<protein>
    <submittedName>
        <fullName evidence="2">Uncharacterized protein</fullName>
    </submittedName>
</protein>
<sequence length="233" mass="27397">MFDYLDGGDDNNDKYQERYEDLLRRLSKALDRKHFYSIENLSFSALSKISIWHEKEQERVKDWFNDESHKSISVDLSSILNSEKPDREKAAKWLDENLGRIDLNVLMQLVADTRVRAVSDSMRAKTEKRVKRTAKKHKVLAWRWLTIEARMNVDKYEDSSRGVNPKKYSKNSATPILAEEFNISEKHIRDAYLTSVESNKEIFPQGVSEARKNVRLKKFPPEIYDDLINLITR</sequence>
<comment type="caution">
    <text evidence="2">The sequence shown here is derived from an EMBL/GenBank/DDBJ whole genome shotgun (WGS) entry which is preliminary data.</text>
</comment>